<dbReference type="SUPFAM" id="SSF50242">
    <property type="entry name" value="TIMP-like"/>
    <property type="match status" value="1"/>
</dbReference>
<keyword evidence="2" id="KW-0964">Secreted</keyword>
<evidence type="ECO:0000313" key="4">
    <source>
        <dbReference type="EMBL" id="RCN44321.1"/>
    </source>
</evidence>
<comment type="subcellular location">
    <subcellularLocation>
        <location evidence="1">Secreted</location>
    </subcellularLocation>
</comment>
<feature type="chain" id="PRO_5016969485" description="Transthyretin-like family protein" evidence="3">
    <location>
        <begin position="19"/>
        <end position="145"/>
    </location>
</feature>
<protein>
    <recommendedName>
        <fullName evidence="6">Transthyretin-like family protein</fullName>
    </recommendedName>
</protein>
<dbReference type="Proteomes" id="UP000252519">
    <property type="component" value="Unassembled WGS sequence"/>
</dbReference>
<dbReference type="AlphaFoldDB" id="A0A368GIV8"/>
<keyword evidence="3" id="KW-0732">Signal</keyword>
<sequence length="145" mass="16009">MWYMIIYLTCLGVVHLAAQKCKCPETKADGSQWSFVIHAEVLKEGDAGYFDNMTMKVYDIKNLETLKTQAGKTIGNKVYTSRGTDGRTGPCGAALENGKEYILKGNFTDDGGKPFITSCGYIPTCNKPSYTKDLLKHSTYLVAED</sequence>
<evidence type="ECO:0000313" key="5">
    <source>
        <dbReference type="Proteomes" id="UP000252519"/>
    </source>
</evidence>
<feature type="signal peptide" evidence="3">
    <location>
        <begin position="1"/>
        <end position="18"/>
    </location>
</feature>
<proteinExistence type="predicted"/>
<accession>A0A368GIV8</accession>
<dbReference type="Gene3D" id="2.40.50.120">
    <property type="match status" value="1"/>
</dbReference>
<keyword evidence="5" id="KW-1185">Reference proteome</keyword>
<evidence type="ECO:0008006" key="6">
    <source>
        <dbReference type="Google" id="ProtNLM"/>
    </source>
</evidence>
<dbReference type="GO" id="GO:0005576">
    <property type="term" value="C:extracellular region"/>
    <property type="evidence" value="ECO:0007669"/>
    <property type="project" value="UniProtKB-SubCell"/>
</dbReference>
<dbReference type="InterPro" id="IPR001820">
    <property type="entry name" value="TIMP"/>
</dbReference>
<reference evidence="4 5" key="1">
    <citation type="submission" date="2014-10" db="EMBL/GenBank/DDBJ databases">
        <title>Draft genome of the hookworm Ancylostoma caninum.</title>
        <authorList>
            <person name="Mitreva M."/>
        </authorList>
    </citation>
    <scope>NUCLEOTIDE SEQUENCE [LARGE SCALE GENOMIC DNA]</scope>
    <source>
        <strain evidence="4 5">Baltimore</strain>
    </source>
</reference>
<organism evidence="4 5">
    <name type="scientific">Ancylostoma caninum</name>
    <name type="common">Dog hookworm</name>
    <dbReference type="NCBI Taxonomy" id="29170"/>
    <lineage>
        <taxon>Eukaryota</taxon>
        <taxon>Metazoa</taxon>
        <taxon>Ecdysozoa</taxon>
        <taxon>Nematoda</taxon>
        <taxon>Chromadorea</taxon>
        <taxon>Rhabditida</taxon>
        <taxon>Rhabditina</taxon>
        <taxon>Rhabditomorpha</taxon>
        <taxon>Strongyloidea</taxon>
        <taxon>Ancylostomatidae</taxon>
        <taxon>Ancylostomatinae</taxon>
        <taxon>Ancylostoma</taxon>
    </lineage>
</organism>
<evidence type="ECO:0000256" key="1">
    <source>
        <dbReference type="ARBA" id="ARBA00004613"/>
    </source>
</evidence>
<evidence type="ECO:0000256" key="2">
    <source>
        <dbReference type="ARBA" id="ARBA00022525"/>
    </source>
</evidence>
<gene>
    <name evidence="4" type="ORF">ANCCAN_09665</name>
</gene>
<dbReference type="EMBL" id="JOJR01000132">
    <property type="protein sequence ID" value="RCN44321.1"/>
    <property type="molecule type" value="Genomic_DNA"/>
</dbReference>
<comment type="caution">
    <text evidence="4">The sequence shown here is derived from an EMBL/GenBank/DDBJ whole genome shotgun (WGS) entry which is preliminary data.</text>
</comment>
<dbReference type="GO" id="GO:0008191">
    <property type="term" value="F:metalloendopeptidase inhibitor activity"/>
    <property type="evidence" value="ECO:0007669"/>
    <property type="project" value="InterPro"/>
</dbReference>
<name>A0A368GIV8_ANCCA</name>
<evidence type="ECO:0000256" key="3">
    <source>
        <dbReference type="SAM" id="SignalP"/>
    </source>
</evidence>
<dbReference type="Pfam" id="PF00965">
    <property type="entry name" value="TIMP"/>
    <property type="match status" value="1"/>
</dbReference>
<dbReference type="OrthoDB" id="10485352at2759"/>
<dbReference type="InterPro" id="IPR008993">
    <property type="entry name" value="TIMP-like_OB-fold"/>
</dbReference>